<dbReference type="InterPro" id="IPR011333">
    <property type="entry name" value="SKP1/BTB/POZ_sf"/>
</dbReference>
<dbReference type="PROSITE" id="PS50097">
    <property type="entry name" value="BTB"/>
    <property type="match status" value="1"/>
</dbReference>
<dbReference type="Gene3D" id="6.20.250.50">
    <property type="match status" value="1"/>
</dbReference>
<feature type="non-terminal residue" evidence="3">
    <location>
        <position position="1"/>
    </location>
</feature>
<protein>
    <submittedName>
        <fullName evidence="3">Uncharacterized protein</fullName>
    </submittedName>
</protein>
<organism evidence="3">
    <name type="scientific">Triatoma dimidiata</name>
    <name type="common">Kissing bug</name>
    <name type="synonym">Meccus dimidiatus</name>
    <dbReference type="NCBI Taxonomy" id="72491"/>
    <lineage>
        <taxon>Eukaryota</taxon>
        <taxon>Metazoa</taxon>
        <taxon>Ecdysozoa</taxon>
        <taxon>Arthropoda</taxon>
        <taxon>Hexapoda</taxon>
        <taxon>Insecta</taxon>
        <taxon>Pterygota</taxon>
        <taxon>Neoptera</taxon>
        <taxon>Paraneoptera</taxon>
        <taxon>Hemiptera</taxon>
        <taxon>Heteroptera</taxon>
        <taxon>Panheteroptera</taxon>
        <taxon>Cimicomorpha</taxon>
        <taxon>Reduviidae</taxon>
        <taxon>Triatominae</taxon>
        <taxon>Triatoma</taxon>
    </lineage>
</organism>
<sequence length="327" mass="37555">ELTISKFSCIWTLKNFSKRREEALHSPEFSVEADYNLKLNIIAYPKGNCKDAKDYLSLFLNLVSGSKSEVPMKFRFAVLNAEKEETKNIECQTVMTKGKDWGYSRFLKREYILNESNKVLPGDNLTIVCKVTILPDSISNRSSVKQVQVPECSLPDDLRQLFKSQKYCDVTLSVGEREFLAHKALLAARSPVFAAMFEHEMEEKKQNRVAIIDIDQDVLQEMLTYIYTGKADNLINMASDLLIAAEKYDLERLKFMCEEELCKELCVENATDKLILADVYSAKQLKEQAIEFIKKNAKQIIETSAWKTKILEYPQLLAEVFRALVIE</sequence>
<dbReference type="InterPro" id="IPR002083">
    <property type="entry name" value="MATH/TRAF_dom"/>
</dbReference>
<evidence type="ECO:0000259" key="2">
    <source>
        <dbReference type="PROSITE" id="PS50144"/>
    </source>
</evidence>
<evidence type="ECO:0000259" key="1">
    <source>
        <dbReference type="PROSITE" id="PS50097"/>
    </source>
</evidence>
<dbReference type="Pfam" id="PF00651">
    <property type="entry name" value="BTB"/>
    <property type="match status" value="1"/>
</dbReference>
<dbReference type="Gene3D" id="2.60.210.10">
    <property type="entry name" value="Apoptosis, Tumor Necrosis Factor Receptor Associated Protein 2, Chain A"/>
    <property type="match status" value="1"/>
</dbReference>
<dbReference type="GO" id="GO:0030163">
    <property type="term" value="P:protein catabolic process"/>
    <property type="evidence" value="ECO:0007669"/>
    <property type="project" value="UniProtKB-ARBA"/>
</dbReference>
<dbReference type="SMART" id="SM00061">
    <property type="entry name" value="MATH"/>
    <property type="match status" value="1"/>
</dbReference>
<evidence type="ECO:0000313" key="3">
    <source>
        <dbReference type="EMBL" id="JAP05552.1"/>
    </source>
</evidence>
<dbReference type="InterPro" id="IPR000210">
    <property type="entry name" value="BTB/POZ_dom"/>
</dbReference>
<proteinExistence type="predicted"/>
<dbReference type="SMART" id="SM00225">
    <property type="entry name" value="BTB"/>
    <property type="match status" value="1"/>
</dbReference>
<dbReference type="PROSITE" id="PS50144">
    <property type="entry name" value="MATH"/>
    <property type="match status" value="1"/>
</dbReference>
<dbReference type="SUPFAM" id="SSF49599">
    <property type="entry name" value="TRAF domain-like"/>
    <property type="match status" value="1"/>
</dbReference>
<dbReference type="InterPro" id="IPR008974">
    <property type="entry name" value="TRAF-like"/>
</dbReference>
<dbReference type="PANTHER" id="PTHR24413">
    <property type="entry name" value="SPECKLE-TYPE POZ PROTEIN"/>
    <property type="match status" value="1"/>
</dbReference>
<accession>A0A0V0GBT6</accession>
<dbReference type="Gene3D" id="6.10.250.3030">
    <property type="match status" value="1"/>
</dbReference>
<dbReference type="EMBL" id="GECL01000572">
    <property type="protein sequence ID" value="JAP05552.1"/>
    <property type="molecule type" value="Transcribed_RNA"/>
</dbReference>
<feature type="domain" description="BTB" evidence="1">
    <location>
        <begin position="168"/>
        <end position="230"/>
    </location>
</feature>
<feature type="domain" description="MATH" evidence="2">
    <location>
        <begin position="6"/>
        <end position="131"/>
    </location>
</feature>
<dbReference type="AlphaFoldDB" id="A0A0V0GBT6"/>
<dbReference type="SUPFAM" id="SSF54695">
    <property type="entry name" value="POZ domain"/>
    <property type="match status" value="1"/>
</dbReference>
<reference evidence="3" key="1">
    <citation type="journal article" date="2018" name="J. Proteomics">
        <title>Exploring the molecular complexity of Triatoma dimidiata sialome.</title>
        <authorList>
            <person name="Santiago P.B."/>
            <person name="de Araujo C.N."/>
            <person name="Charneau S."/>
            <person name="Bastos I.M.D."/>
            <person name="Assumpcao T.C.F."/>
            <person name="Queiroz R.M.L."/>
            <person name="Praca Y.R."/>
            <person name="Cordeiro T.M."/>
            <person name="Garcia C.H.S."/>
            <person name="da Silva I.G."/>
            <person name="Raiol T."/>
            <person name="Motta F.N."/>
            <person name="de Araujo Oliveira J.V."/>
            <person name="de Sousa M.V."/>
            <person name="Ribeiro J.M.C."/>
            <person name="de Santana J.M."/>
        </authorList>
    </citation>
    <scope>NUCLEOTIDE SEQUENCE</scope>
    <source>
        <strain evidence="3">Santander</strain>
        <tissue evidence="3">Salivary glands</tissue>
    </source>
</reference>
<dbReference type="FunFam" id="3.30.710.10:FF:000159">
    <property type="entry name" value="Speckle-type POZ protein B"/>
    <property type="match status" value="1"/>
</dbReference>
<name>A0A0V0GBT6_TRIDM</name>
<dbReference type="Gene3D" id="3.30.710.10">
    <property type="entry name" value="Potassium Channel Kv1.1, Chain A"/>
    <property type="match status" value="1"/>
</dbReference>
<dbReference type="Pfam" id="PF22486">
    <property type="entry name" value="MATH_2"/>
    <property type="match status" value="1"/>
</dbReference>